<name>A0A2A2KM70_9BILA</name>
<comment type="caution">
    <text evidence="1">The sequence shown here is derived from an EMBL/GenBank/DDBJ whole genome shotgun (WGS) entry which is preliminary data.</text>
</comment>
<keyword evidence="2" id="KW-1185">Reference proteome</keyword>
<evidence type="ECO:0000313" key="2">
    <source>
        <dbReference type="Proteomes" id="UP000218231"/>
    </source>
</evidence>
<dbReference type="Proteomes" id="UP000218231">
    <property type="component" value="Unassembled WGS sequence"/>
</dbReference>
<evidence type="ECO:0000313" key="1">
    <source>
        <dbReference type="EMBL" id="PAV75002.1"/>
    </source>
</evidence>
<protein>
    <submittedName>
        <fullName evidence="1">Uncharacterized protein</fullName>
    </submittedName>
</protein>
<gene>
    <name evidence="1" type="ORF">WR25_20546</name>
</gene>
<dbReference type="AlphaFoldDB" id="A0A2A2KM70"/>
<organism evidence="1 2">
    <name type="scientific">Diploscapter pachys</name>
    <dbReference type="NCBI Taxonomy" id="2018661"/>
    <lineage>
        <taxon>Eukaryota</taxon>
        <taxon>Metazoa</taxon>
        <taxon>Ecdysozoa</taxon>
        <taxon>Nematoda</taxon>
        <taxon>Chromadorea</taxon>
        <taxon>Rhabditida</taxon>
        <taxon>Rhabditina</taxon>
        <taxon>Rhabditomorpha</taxon>
        <taxon>Rhabditoidea</taxon>
        <taxon>Rhabditidae</taxon>
        <taxon>Diploscapter</taxon>
    </lineage>
</organism>
<accession>A0A2A2KM70</accession>
<proteinExistence type="predicted"/>
<sequence length="176" mass="19657">MHLGEMRVPVDGMRGEIEAEGVLFLLHRLRHRPAQPLGQPDRVAGNLVPTEQATLTARPSGMRRGGEAQDRLGDGMNRSAVRLDRIERPRRGQRFELPLVDQSRIDAIGEVVEALERPRRDPLDDQFLHRAFADGLQRAQCIADREAAFLALPDRLHVELGIALNSCGWCAFSQAV</sequence>
<reference evidence="1 2" key="1">
    <citation type="journal article" date="2017" name="Curr. Biol.">
        <title>Genome architecture and evolution of a unichromosomal asexual nematode.</title>
        <authorList>
            <person name="Fradin H."/>
            <person name="Zegar C."/>
            <person name="Gutwein M."/>
            <person name="Lucas J."/>
            <person name="Kovtun M."/>
            <person name="Corcoran D."/>
            <person name="Baugh L.R."/>
            <person name="Kiontke K."/>
            <person name="Gunsalus K."/>
            <person name="Fitch D.H."/>
            <person name="Piano F."/>
        </authorList>
    </citation>
    <scope>NUCLEOTIDE SEQUENCE [LARGE SCALE GENOMIC DNA]</scope>
    <source>
        <strain evidence="1">PF1309</strain>
    </source>
</reference>
<dbReference type="EMBL" id="LIAE01008237">
    <property type="protein sequence ID" value="PAV75002.1"/>
    <property type="molecule type" value="Genomic_DNA"/>
</dbReference>